<feature type="region of interest" description="Disordered" evidence="1">
    <location>
        <begin position="1"/>
        <end position="85"/>
    </location>
</feature>
<reference evidence="2 3" key="1">
    <citation type="submission" date="2019-01" db="EMBL/GenBank/DDBJ databases">
        <title>Genome sequencing of the rare red list fungi Fomitopsis rosea.</title>
        <authorList>
            <person name="Buettner E."/>
            <person name="Kellner H."/>
        </authorList>
    </citation>
    <scope>NUCLEOTIDE SEQUENCE [LARGE SCALE GENOMIC DNA]</scope>
    <source>
        <strain evidence="2 3">DSM 105464</strain>
    </source>
</reference>
<protein>
    <submittedName>
        <fullName evidence="2">Uncharacterized protein</fullName>
    </submittedName>
</protein>
<feature type="compositionally biased region" description="Low complexity" evidence="1">
    <location>
        <begin position="11"/>
        <end position="24"/>
    </location>
</feature>
<feature type="compositionally biased region" description="Polar residues" evidence="1">
    <location>
        <begin position="75"/>
        <end position="84"/>
    </location>
</feature>
<gene>
    <name evidence="2" type="ORF">EVJ58_g8132</name>
</gene>
<comment type="caution">
    <text evidence="2">The sequence shown here is derived from an EMBL/GenBank/DDBJ whole genome shotgun (WGS) entry which is preliminary data.</text>
</comment>
<dbReference type="AlphaFoldDB" id="A0A4Y9XZU8"/>
<evidence type="ECO:0000313" key="3">
    <source>
        <dbReference type="Proteomes" id="UP000298390"/>
    </source>
</evidence>
<sequence>MPTTTSRLAVRSPPSRSPGPRASPLLDSKPFRDNEVDSRDGGAQRFSQLQLNSRGDRNRKAAENGPKSNFRPRSKTVQPTNTQPGAYATVCVKHPQPTSRTIAQTAPKKAEPPTYQPTPIYPKALFPDVVHKIFGEPPVVLRSVLFLTECAQTVKDFSPREWQELCKFFDKFPFSYLQWEYSSDTQVLMVFRPSPNHQEMVQLRKAHIKQVLKSVNTPPKSVQVVMKPLLDFAVDTTPIYAEEKGRKGHLAEKFPDVVVELTTTSTRDIISLDEIMVSQLDYSPETQPQGDRPIHEGGFTKALNFIDDRATALRSGKKTPLKNLRVINVIAVRETFDTLAKSYTFPGGSKKHKSDTQKYKDALECKMGDVRSDDAMFARLQEDVESKLTVGGCAYSEHLIPGAGPWVCEVNGQSYVWHAATRAYWIQVNVLDDDEVAKFTALVKSRAQIHKYLEAGLGTAILDKYEGVHKDRRDDFLKKVALGYQSQLDVYVQIYTNKFWEKVVERFDHLPTQEDLLERHSAISDIANTFTYDAACDEIRKYWENVSRSAQGIDLTTDLEDMLHAVKASSKLTAQWRIKQSTHEPDVDDKDERTNLPLENIWELSFQRRKRKRGTSDAASDGERRAGPSAGPHAVD</sequence>
<name>A0A4Y9XZU8_9APHY</name>
<proteinExistence type="predicted"/>
<dbReference type="Proteomes" id="UP000298390">
    <property type="component" value="Unassembled WGS sequence"/>
</dbReference>
<organism evidence="2 3">
    <name type="scientific">Rhodofomes roseus</name>
    <dbReference type="NCBI Taxonomy" id="34475"/>
    <lineage>
        <taxon>Eukaryota</taxon>
        <taxon>Fungi</taxon>
        <taxon>Dikarya</taxon>
        <taxon>Basidiomycota</taxon>
        <taxon>Agaricomycotina</taxon>
        <taxon>Agaricomycetes</taxon>
        <taxon>Polyporales</taxon>
        <taxon>Rhodofomes</taxon>
    </lineage>
</organism>
<evidence type="ECO:0000313" key="2">
    <source>
        <dbReference type="EMBL" id="TFY55615.1"/>
    </source>
</evidence>
<evidence type="ECO:0000256" key="1">
    <source>
        <dbReference type="SAM" id="MobiDB-lite"/>
    </source>
</evidence>
<dbReference type="EMBL" id="SEKV01000575">
    <property type="protein sequence ID" value="TFY55615.1"/>
    <property type="molecule type" value="Genomic_DNA"/>
</dbReference>
<feature type="compositionally biased region" description="Basic and acidic residues" evidence="1">
    <location>
        <begin position="29"/>
        <end position="42"/>
    </location>
</feature>
<feature type="region of interest" description="Disordered" evidence="1">
    <location>
        <begin position="607"/>
        <end position="636"/>
    </location>
</feature>
<accession>A0A4Y9XZU8</accession>